<keyword evidence="4" id="KW-0238">DNA-binding</keyword>
<dbReference type="PROSITE" id="PS51519">
    <property type="entry name" value="RWP_RK"/>
    <property type="match status" value="1"/>
</dbReference>
<name>A0A565CM85_9BRAS</name>
<protein>
    <recommendedName>
        <fullName evidence="9">RWP-RK domain-containing protein</fullName>
    </recommendedName>
</protein>
<evidence type="ECO:0000313" key="11">
    <source>
        <dbReference type="Proteomes" id="UP000489600"/>
    </source>
</evidence>
<evidence type="ECO:0000256" key="2">
    <source>
        <dbReference type="ARBA" id="ARBA00023015"/>
    </source>
</evidence>
<dbReference type="AlphaFoldDB" id="A0A565CM85"/>
<dbReference type="Pfam" id="PF02042">
    <property type="entry name" value="RWP-RK"/>
    <property type="match status" value="1"/>
</dbReference>
<feature type="region of interest" description="Disordered" evidence="8">
    <location>
        <begin position="110"/>
        <end position="133"/>
    </location>
</feature>
<feature type="domain" description="RWP-RK" evidence="9">
    <location>
        <begin position="350"/>
        <end position="431"/>
    </location>
</feature>
<evidence type="ECO:0000256" key="1">
    <source>
        <dbReference type="ARBA" id="ARBA00004049"/>
    </source>
</evidence>
<evidence type="ECO:0000256" key="4">
    <source>
        <dbReference type="ARBA" id="ARBA00023125"/>
    </source>
</evidence>
<dbReference type="PANTHER" id="PTHR46373">
    <property type="entry name" value="PROTEIN RKD4"/>
    <property type="match status" value="1"/>
</dbReference>
<feature type="coiled-coil region" evidence="7">
    <location>
        <begin position="407"/>
        <end position="450"/>
    </location>
</feature>
<evidence type="ECO:0000256" key="3">
    <source>
        <dbReference type="ARBA" id="ARBA00023054"/>
    </source>
</evidence>
<evidence type="ECO:0000256" key="8">
    <source>
        <dbReference type="SAM" id="MobiDB-lite"/>
    </source>
</evidence>
<accession>A0A565CM85</accession>
<organism evidence="10 11">
    <name type="scientific">Arabis nemorensis</name>
    <dbReference type="NCBI Taxonomy" id="586526"/>
    <lineage>
        <taxon>Eukaryota</taxon>
        <taxon>Viridiplantae</taxon>
        <taxon>Streptophyta</taxon>
        <taxon>Embryophyta</taxon>
        <taxon>Tracheophyta</taxon>
        <taxon>Spermatophyta</taxon>
        <taxon>Magnoliopsida</taxon>
        <taxon>eudicotyledons</taxon>
        <taxon>Gunneridae</taxon>
        <taxon>Pentapetalae</taxon>
        <taxon>rosids</taxon>
        <taxon>malvids</taxon>
        <taxon>Brassicales</taxon>
        <taxon>Brassicaceae</taxon>
        <taxon>Arabideae</taxon>
        <taxon>Arabis</taxon>
    </lineage>
</organism>
<sequence>MAGDDDPNSSVHEEDDDDDKFYDPYNDFGHLTEEELNNVMSDSNPNLMDIDFTDSQNPPPSPLAPQDSNMEINETQMLQELSLNIPNGEDNSAYESFDDNLYLSWEMFEPPNDDATSNNVQGETGGNDTGDENNLVVIDRTEVSTLVLGENGMNFVVGNGRLEVSTRVFGENPTNFEIGGPSTRPVPVTPTIHIGILICSCCQPLRGVVHTNGLEIARLDIYGETGSFCHAVLETHPFGDSNRREHQSLVLKDMKMEDVQRFIENYLSEREVNGFRLVHDTNAALSSFYRAMNAGPTNNQRPMLTMPPATDVPMALAMPDASLNVPPVPRYVPLRDIEPTGNVKVRQRRNTPLAAQRERTGRLTLDDVKKYFHLPIEHAARRMDVCPTVLKKICRRGGLPRWPYRKIKSLQRKIAALKEEVLKAEDPEAKAEAEEEIVKLHEEIKQICEEAMQNSKDSSS</sequence>
<proteinExistence type="predicted"/>
<reference evidence="10" key="1">
    <citation type="submission" date="2019-07" db="EMBL/GenBank/DDBJ databases">
        <authorList>
            <person name="Dittberner H."/>
        </authorList>
    </citation>
    <scope>NUCLEOTIDE SEQUENCE [LARGE SCALE GENOMIC DNA]</scope>
</reference>
<dbReference type="InterPro" id="IPR003035">
    <property type="entry name" value="RWP-RK_dom"/>
</dbReference>
<keyword evidence="6" id="KW-0539">Nucleus</keyword>
<evidence type="ECO:0000256" key="7">
    <source>
        <dbReference type="SAM" id="Coils"/>
    </source>
</evidence>
<evidence type="ECO:0000313" key="10">
    <source>
        <dbReference type="EMBL" id="VVB14692.1"/>
    </source>
</evidence>
<keyword evidence="2" id="KW-0805">Transcription regulation</keyword>
<dbReference type="PANTHER" id="PTHR46373:SF5">
    <property type="entry name" value="RWP-RK DOMAIN PROTEIN"/>
    <property type="match status" value="1"/>
</dbReference>
<evidence type="ECO:0000256" key="5">
    <source>
        <dbReference type="ARBA" id="ARBA00023163"/>
    </source>
</evidence>
<evidence type="ECO:0000256" key="6">
    <source>
        <dbReference type="ARBA" id="ARBA00023242"/>
    </source>
</evidence>
<dbReference type="Proteomes" id="UP000489600">
    <property type="component" value="Unassembled WGS sequence"/>
</dbReference>
<evidence type="ECO:0000259" key="9">
    <source>
        <dbReference type="PROSITE" id="PS51519"/>
    </source>
</evidence>
<keyword evidence="3 7" id="KW-0175">Coiled coil</keyword>
<comment type="caution">
    <text evidence="10">The sequence shown here is derived from an EMBL/GenBank/DDBJ whole genome shotgun (WGS) entry which is preliminary data.</text>
</comment>
<comment type="function">
    <text evidence="1">Putative transcription factor.</text>
</comment>
<dbReference type="OrthoDB" id="6270329at2759"/>
<dbReference type="GO" id="GO:0003677">
    <property type="term" value="F:DNA binding"/>
    <property type="evidence" value="ECO:0007669"/>
    <property type="project" value="UniProtKB-KW"/>
</dbReference>
<feature type="compositionally biased region" description="Acidic residues" evidence="8">
    <location>
        <begin position="1"/>
        <end position="20"/>
    </location>
</feature>
<dbReference type="EMBL" id="CABITT030000008">
    <property type="protein sequence ID" value="VVB14692.1"/>
    <property type="molecule type" value="Genomic_DNA"/>
</dbReference>
<feature type="region of interest" description="Disordered" evidence="8">
    <location>
        <begin position="1"/>
        <end position="68"/>
    </location>
</feature>
<dbReference type="InterPro" id="IPR044607">
    <property type="entry name" value="RKD-like"/>
</dbReference>
<keyword evidence="5" id="KW-0804">Transcription</keyword>
<keyword evidence="11" id="KW-1185">Reference proteome</keyword>
<gene>
    <name evidence="10" type="ORF">ANE_LOCUS25136</name>
</gene>
<dbReference type="GO" id="GO:0003700">
    <property type="term" value="F:DNA-binding transcription factor activity"/>
    <property type="evidence" value="ECO:0007669"/>
    <property type="project" value="InterPro"/>
</dbReference>